<organism evidence="2 3">
    <name type="scientific">Pontibacter ummariensis</name>
    <dbReference type="NCBI Taxonomy" id="1610492"/>
    <lineage>
        <taxon>Bacteria</taxon>
        <taxon>Pseudomonadati</taxon>
        <taxon>Bacteroidota</taxon>
        <taxon>Cytophagia</taxon>
        <taxon>Cytophagales</taxon>
        <taxon>Hymenobacteraceae</taxon>
        <taxon>Pontibacter</taxon>
    </lineage>
</organism>
<protein>
    <recommendedName>
        <fullName evidence="1">IrrE N-terminal-like domain-containing protein</fullName>
    </recommendedName>
</protein>
<dbReference type="Pfam" id="PF06114">
    <property type="entry name" value="Peptidase_M78"/>
    <property type="match status" value="1"/>
</dbReference>
<dbReference type="EMBL" id="FZOQ01000005">
    <property type="protein sequence ID" value="SNS36410.1"/>
    <property type="molecule type" value="Genomic_DNA"/>
</dbReference>
<name>A0A239DVB0_9BACT</name>
<proteinExistence type="predicted"/>
<feature type="domain" description="IrrE N-terminal-like" evidence="1">
    <location>
        <begin position="3"/>
        <end position="61"/>
    </location>
</feature>
<dbReference type="AlphaFoldDB" id="A0A239DVB0"/>
<gene>
    <name evidence="2" type="ORF">SAMN06296052_105145</name>
</gene>
<evidence type="ECO:0000259" key="1">
    <source>
        <dbReference type="Pfam" id="PF06114"/>
    </source>
</evidence>
<dbReference type="InterPro" id="IPR010359">
    <property type="entry name" value="IrrE_HExxH"/>
</dbReference>
<evidence type="ECO:0000313" key="3">
    <source>
        <dbReference type="Proteomes" id="UP000198432"/>
    </source>
</evidence>
<dbReference type="RefSeq" id="WP_089318569.1">
    <property type="nucleotide sequence ID" value="NZ_FZOQ01000005.1"/>
</dbReference>
<keyword evidence="3" id="KW-1185">Reference proteome</keyword>
<dbReference type="Proteomes" id="UP000198432">
    <property type="component" value="Unassembled WGS sequence"/>
</dbReference>
<sequence length="77" mass="8887">MDNQDEDRQQESEANSFAAFLLIPEEILLERLKTLDLSDNKAYDRLCSDFGVSYGLMAYRFMLLGQKGEKYISVITK</sequence>
<evidence type="ECO:0000313" key="2">
    <source>
        <dbReference type="EMBL" id="SNS36410.1"/>
    </source>
</evidence>
<accession>A0A239DVB0</accession>
<reference evidence="3" key="1">
    <citation type="submission" date="2017-06" db="EMBL/GenBank/DDBJ databases">
        <authorList>
            <person name="Varghese N."/>
            <person name="Submissions S."/>
        </authorList>
    </citation>
    <scope>NUCLEOTIDE SEQUENCE [LARGE SCALE GENOMIC DNA]</scope>
    <source>
        <strain evidence="3">NKM1</strain>
    </source>
</reference>